<dbReference type="InterPro" id="IPR019933">
    <property type="entry name" value="DivIVA_domain"/>
</dbReference>
<dbReference type="GO" id="GO:0051301">
    <property type="term" value="P:cell division"/>
    <property type="evidence" value="ECO:0007669"/>
    <property type="project" value="UniProtKB-KW"/>
</dbReference>
<dbReference type="InterPro" id="IPR007793">
    <property type="entry name" value="DivIVA_fam"/>
</dbReference>
<evidence type="ECO:0000256" key="3">
    <source>
        <dbReference type="ARBA" id="ARBA00022490"/>
    </source>
</evidence>
<dbReference type="Proteomes" id="UP000028730">
    <property type="component" value="Unassembled WGS sequence"/>
</dbReference>
<accession>A0A080N4S6</accession>
<evidence type="ECO:0000313" key="8">
    <source>
        <dbReference type="EMBL" id="KFF31675.1"/>
    </source>
</evidence>
<dbReference type="NCBIfam" id="TIGR03544">
    <property type="entry name" value="DivI1A_domain"/>
    <property type="match status" value="1"/>
</dbReference>
<proteinExistence type="predicted"/>
<organism evidence="8 9">
    <name type="scientific">Bifidobacterium bombi DSM 19703</name>
    <dbReference type="NCBI Taxonomy" id="1341695"/>
    <lineage>
        <taxon>Bacteria</taxon>
        <taxon>Bacillati</taxon>
        <taxon>Actinomycetota</taxon>
        <taxon>Actinomycetes</taxon>
        <taxon>Bifidobacteriales</taxon>
        <taxon>Bifidobacteriaceae</taxon>
        <taxon>Bifidobacterium</taxon>
    </lineage>
</organism>
<sequence length="63" mass="7132">MVDLLTPKDIREATFNEVGLLRKGYDEDEVDEFLDQCAMTITAIAKEREGLRGDDDRGAVDDR</sequence>
<dbReference type="Pfam" id="PF05103">
    <property type="entry name" value="DivIVA"/>
    <property type="match status" value="1"/>
</dbReference>
<keyword evidence="4" id="KW-0132">Cell division</keyword>
<gene>
    <name evidence="8" type="ORF">BBOMB_1062</name>
</gene>
<evidence type="ECO:0000256" key="6">
    <source>
        <dbReference type="ARBA" id="ARBA00023306"/>
    </source>
</evidence>
<dbReference type="EMBL" id="ATLK01000001">
    <property type="protein sequence ID" value="KFF31675.1"/>
    <property type="molecule type" value="Genomic_DNA"/>
</dbReference>
<dbReference type="STRING" id="1341695.BBOMB_1062"/>
<evidence type="ECO:0000256" key="1">
    <source>
        <dbReference type="ARBA" id="ARBA00004496"/>
    </source>
</evidence>
<evidence type="ECO:0000313" key="9">
    <source>
        <dbReference type="Proteomes" id="UP000028730"/>
    </source>
</evidence>
<name>A0A080N4S6_9BIFI</name>
<evidence type="ECO:0000256" key="4">
    <source>
        <dbReference type="ARBA" id="ARBA00022618"/>
    </source>
</evidence>
<keyword evidence="9" id="KW-1185">Reference proteome</keyword>
<comment type="subcellular location">
    <subcellularLocation>
        <location evidence="1">Cytoplasm</location>
    </subcellularLocation>
</comment>
<dbReference type="AlphaFoldDB" id="A0A080N4S6"/>
<keyword evidence="5" id="KW-0175">Coiled coil</keyword>
<protein>
    <recommendedName>
        <fullName evidence="2">Cell wall synthesis protein Wag31</fullName>
    </recommendedName>
    <alternativeName>
        <fullName evidence="7">Antigen 84</fullName>
    </alternativeName>
</protein>
<keyword evidence="6" id="KW-0131">Cell cycle</keyword>
<evidence type="ECO:0000256" key="7">
    <source>
        <dbReference type="ARBA" id="ARBA00031737"/>
    </source>
</evidence>
<evidence type="ECO:0000256" key="5">
    <source>
        <dbReference type="ARBA" id="ARBA00023054"/>
    </source>
</evidence>
<keyword evidence="3" id="KW-0963">Cytoplasm</keyword>
<comment type="caution">
    <text evidence="8">The sequence shown here is derived from an EMBL/GenBank/DDBJ whole genome shotgun (WGS) entry which is preliminary data.</text>
</comment>
<dbReference type="GO" id="GO:0005737">
    <property type="term" value="C:cytoplasm"/>
    <property type="evidence" value="ECO:0007669"/>
    <property type="project" value="UniProtKB-SubCell"/>
</dbReference>
<dbReference type="OrthoDB" id="5198800at2"/>
<reference evidence="8 9" key="1">
    <citation type="journal article" date="2014" name="Appl. Environ. Microbiol.">
        <title>Genomic encyclopedia of type strains of the genus Bifidobacterium.</title>
        <authorList>
            <person name="Milani C."/>
            <person name="Lugli G.A."/>
            <person name="Duranti S."/>
            <person name="Turroni F."/>
            <person name="Bottacini F."/>
            <person name="Mangifesta M."/>
            <person name="Sanchez B."/>
            <person name="Viappiani A."/>
            <person name="Mancabelli L."/>
            <person name="Taminiau B."/>
            <person name="Delcenserie V."/>
            <person name="Barrangou R."/>
            <person name="Margolles A."/>
            <person name="van Sinderen D."/>
            <person name="Ventura M."/>
        </authorList>
    </citation>
    <scope>NUCLEOTIDE SEQUENCE [LARGE SCALE GENOMIC DNA]</scope>
    <source>
        <strain evidence="8 9">DSM 19703</strain>
    </source>
</reference>
<evidence type="ECO:0000256" key="2">
    <source>
        <dbReference type="ARBA" id="ARBA00018787"/>
    </source>
</evidence>
<dbReference type="Gene3D" id="6.10.250.660">
    <property type="match status" value="1"/>
</dbReference>